<keyword evidence="8" id="KW-1133">Transmembrane helix</keyword>
<evidence type="ECO:0000313" key="12">
    <source>
        <dbReference type="Proteomes" id="UP000008392"/>
    </source>
</evidence>
<dbReference type="STRING" id="1005048.CFU_0958"/>
<keyword evidence="10" id="KW-0997">Cell inner membrane</keyword>
<name>G0AIK7_COLFT</name>
<proteinExistence type="inferred from homology"/>
<dbReference type="HOGENOM" id="CLU_099018_0_0_4"/>
<comment type="similarity">
    <text evidence="3 10">Belongs to the FliL family.</text>
</comment>
<keyword evidence="11" id="KW-0282">Flagellum</keyword>
<evidence type="ECO:0000313" key="11">
    <source>
        <dbReference type="EMBL" id="AEK60790.1"/>
    </source>
</evidence>
<evidence type="ECO:0000256" key="6">
    <source>
        <dbReference type="ARBA" id="ARBA00022692"/>
    </source>
</evidence>
<keyword evidence="11" id="KW-0969">Cilium</keyword>
<comment type="subcellular location">
    <subcellularLocation>
        <location evidence="10">Cell inner membrane</location>
    </subcellularLocation>
    <subcellularLocation>
        <location evidence="2">Cell membrane</location>
        <topology evidence="2">Single-pass membrane protein</topology>
    </subcellularLocation>
</comment>
<dbReference type="Pfam" id="PF03748">
    <property type="entry name" value="FliL"/>
    <property type="match status" value="1"/>
</dbReference>
<evidence type="ECO:0000256" key="9">
    <source>
        <dbReference type="ARBA" id="ARBA00023136"/>
    </source>
</evidence>
<keyword evidence="4" id="KW-1003">Cell membrane</keyword>
<reference evidence="11 12" key="4">
    <citation type="journal article" date="2010" name="Environ. Microbiol.">
        <title>The bacterial genus Collimonas: mycophagy, weathering and other adaptive solutions to life in oligotrophic soil environments.</title>
        <authorList>
            <person name="Leveau J.H."/>
            <person name="Uroz S."/>
            <person name="de Boer W."/>
        </authorList>
    </citation>
    <scope>NUCLEOTIDE SEQUENCE [LARGE SCALE GENOMIC DNA]</scope>
    <source>
        <strain evidence="11 12">Ter331</strain>
    </source>
</reference>
<reference evidence="11 12" key="2">
    <citation type="journal article" date="2006" name="J. Microbiol. Methods">
        <title>Genomic flank-sequencing of plasposon insertion sites for rapid identification of functional genes.</title>
        <authorList>
            <person name="Leveau J.H."/>
            <person name="Gerards S."/>
            <person name="Fritsche K."/>
            <person name="Zondag G."/>
            <person name="van Veen J.A."/>
        </authorList>
    </citation>
    <scope>NUCLEOTIDE SEQUENCE [LARGE SCALE GENOMIC DNA]</scope>
    <source>
        <strain evidence="11 12">Ter331</strain>
    </source>
</reference>
<reference evidence="12" key="6">
    <citation type="submission" date="2011-05" db="EMBL/GenBank/DDBJ databases">
        <title>Complete sequence of Collimonas fungivorans Ter331.</title>
        <authorList>
            <person name="Leveau J.H."/>
        </authorList>
    </citation>
    <scope>NUCLEOTIDE SEQUENCE [LARGE SCALE GENOMIC DNA]</scope>
    <source>
        <strain evidence="12">Ter331</strain>
    </source>
</reference>
<comment type="function">
    <text evidence="1 10">Controls the rotational direction of flagella during chemotaxis.</text>
</comment>
<evidence type="ECO:0000256" key="4">
    <source>
        <dbReference type="ARBA" id="ARBA00022475"/>
    </source>
</evidence>
<dbReference type="PANTHER" id="PTHR35091">
    <property type="entry name" value="FLAGELLAR PROTEIN FLIL"/>
    <property type="match status" value="1"/>
</dbReference>
<reference evidence="11 12" key="3">
    <citation type="journal article" date="2008" name="FEMS Microbiol. Ecol.">
        <title>Identification and characterization of genes underlying chitinolysis in Collimonas fungivorans Ter331.</title>
        <authorList>
            <person name="Fritsche K."/>
            <person name="de Boer W."/>
            <person name="Gerards S."/>
            <person name="van den Berg M."/>
            <person name="van Veen J.A."/>
            <person name="Leveau J.H."/>
        </authorList>
    </citation>
    <scope>NUCLEOTIDE SEQUENCE [LARGE SCALE GENOMIC DNA]</scope>
    <source>
        <strain evidence="11 12">Ter331</strain>
    </source>
</reference>
<dbReference type="EMBL" id="CP002745">
    <property type="protein sequence ID" value="AEK60790.1"/>
    <property type="molecule type" value="Genomic_DNA"/>
</dbReference>
<keyword evidence="6" id="KW-0812">Transmembrane</keyword>
<accession>G0AIK7</accession>
<keyword evidence="5 10" id="KW-0145">Chemotaxis</keyword>
<reference evidence="11 12" key="1">
    <citation type="journal article" date="2004" name="Environ. Microbiol.">
        <title>Phylogeny-function analysis of (meta)genomic libraries: screening for expression of ribosomal RNA genes by large-insert library fluorescent in situ hybridization (LIL-FISH).</title>
        <authorList>
            <person name="Leveau J.H."/>
            <person name="Gerards S."/>
            <person name="de Boer W."/>
            <person name="van Veen J.A."/>
        </authorList>
    </citation>
    <scope>NUCLEOTIDE SEQUENCE [LARGE SCALE GENOMIC DNA]</scope>
    <source>
        <strain evidence="11 12">Ter331</strain>
    </source>
</reference>
<keyword evidence="12" id="KW-1185">Reference proteome</keyword>
<keyword evidence="11" id="KW-0966">Cell projection</keyword>
<evidence type="ECO:0000256" key="1">
    <source>
        <dbReference type="ARBA" id="ARBA00002254"/>
    </source>
</evidence>
<evidence type="ECO:0000256" key="7">
    <source>
        <dbReference type="ARBA" id="ARBA00022779"/>
    </source>
</evidence>
<evidence type="ECO:0000256" key="5">
    <source>
        <dbReference type="ARBA" id="ARBA00022500"/>
    </source>
</evidence>
<evidence type="ECO:0000256" key="2">
    <source>
        <dbReference type="ARBA" id="ARBA00004162"/>
    </source>
</evidence>
<reference evidence="11 12" key="5">
    <citation type="journal article" date="2011" name="ISME J.">
        <title>Dual transcriptional profiling of a bacterial/fungal confrontation: Collimonas fungivorans versus Aspergillus niger.</title>
        <authorList>
            <person name="Mela F."/>
            <person name="Fritsche K."/>
            <person name="de Boer W."/>
            <person name="van Veen J.A."/>
            <person name="de Graaff L.H."/>
            <person name="van den Berg M."/>
            <person name="Leveau J.H."/>
        </authorList>
    </citation>
    <scope>NUCLEOTIDE SEQUENCE [LARGE SCALE GENOMIC DNA]</scope>
    <source>
        <strain evidence="11 12">Ter331</strain>
    </source>
</reference>
<evidence type="ECO:0000256" key="10">
    <source>
        <dbReference type="RuleBase" id="RU364125"/>
    </source>
</evidence>
<dbReference type="PANTHER" id="PTHR35091:SF2">
    <property type="entry name" value="FLAGELLAR PROTEIN FLIL"/>
    <property type="match status" value="1"/>
</dbReference>
<dbReference type="Proteomes" id="UP000008392">
    <property type="component" value="Chromosome"/>
</dbReference>
<dbReference type="GO" id="GO:0009425">
    <property type="term" value="C:bacterial-type flagellum basal body"/>
    <property type="evidence" value="ECO:0007669"/>
    <property type="project" value="InterPro"/>
</dbReference>
<dbReference type="KEGG" id="cfu:CFU_0958"/>
<dbReference type="eggNOG" id="COG1580">
    <property type="taxonomic scope" value="Bacteria"/>
</dbReference>
<dbReference type="AlphaFoldDB" id="G0AIK7"/>
<evidence type="ECO:0000256" key="8">
    <source>
        <dbReference type="ARBA" id="ARBA00022989"/>
    </source>
</evidence>
<protein>
    <recommendedName>
        <fullName evidence="10">Flagellar protein FliL</fullName>
    </recommendedName>
</protein>
<evidence type="ECO:0000256" key="3">
    <source>
        <dbReference type="ARBA" id="ARBA00008281"/>
    </source>
</evidence>
<organism evidence="11 12">
    <name type="scientific">Collimonas fungivorans (strain Ter331)</name>
    <dbReference type="NCBI Taxonomy" id="1005048"/>
    <lineage>
        <taxon>Bacteria</taxon>
        <taxon>Pseudomonadati</taxon>
        <taxon>Pseudomonadota</taxon>
        <taxon>Betaproteobacteria</taxon>
        <taxon>Burkholderiales</taxon>
        <taxon>Oxalobacteraceae</taxon>
        <taxon>Collimonas</taxon>
    </lineage>
</organism>
<dbReference type="GO" id="GO:0005886">
    <property type="term" value="C:plasma membrane"/>
    <property type="evidence" value="ECO:0007669"/>
    <property type="project" value="UniProtKB-SubCell"/>
</dbReference>
<sequence>MAKNGRWNLMQEKPMATITNEAVAAPKKNKLGLILIMLTAALAAAGAAYYFTIMQPASKSVAAPVPETPIFVALDPFTVNLQADDRDRFLHIGLTLKVADAKSQAQIVEYLPETRSRILSLLSNRDPNSLITADDKSKLAAEILKALNKPLASSQPPQHIINVLFTAFVVQ</sequence>
<dbReference type="InterPro" id="IPR005503">
    <property type="entry name" value="FliL"/>
</dbReference>
<dbReference type="NCBIfam" id="NF005435">
    <property type="entry name" value="PRK07021.1"/>
    <property type="match status" value="1"/>
</dbReference>
<keyword evidence="7 10" id="KW-0283">Flagellar rotation</keyword>
<dbReference type="GO" id="GO:0006935">
    <property type="term" value="P:chemotaxis"/>
    <property type="evidence" value="ECO:0007669"/>
    <property type="project" value="UniProtKB-KW"/>
</dbReference>
<dbReference type="GO" id="GO:0071978">
    <property type="term" value="P:bacterial-type flagellum-dependent swarming motility"/>
    <property type="evidence" value="ECO:0007669"/>
    <property type="project" value="TreeGrafter"/>
</dbReference>
<gene>
    <name evidence="11" type="primary">fliK</name>
    <name evidence="11" type="ordered locus">CFU_0958</name>
</gene>
<keyword evidence="9 10" id="KW-0472">Membrane</keyword>